<evidence type="ECO:0000256" key="12">
    <source>
        <dbReference type="SAM" id="Phobius"/>
    </source>
</evidence>
<dbReference type="OrthoDB" id="6500128at2759"/>
<feature type="transmembrane region" description="Helical" evidence="12">
    <location>
        <begin position="21"/>
        <end position="50"/>
    </location>
</feature>
<evidence type="ECO:0000256" key="7">
    <source>
        <dbReference type="ARBA" id="ARBA00022840"/>
    </source>
</evidence>
<evidence type="ECO:0000256" key="4">
    <source>
        <dbReference type="ARBA" id="ARBA00022692"/>
    </source>
</evidence>
<keyword evidence="6" id="KW-0547">Nucleotide-binding</keyword>
<dbReference type="Pfam" id="PF00664">
    <property type="entry name" value="ABC_membrane"/>
    <property type="match status" value="2"/>
</dbReference>
<dbReference type="Gene3D" id="3.40.50.300">
    <property type="entry name" value="P-loop containing nucleotide triphosphate hydrolases"/>
    <property type="match status" value="2"/>
</dbReference>
<evidence type="ECO:0000256" key="9">
    <source>
        <dbReference type="ARBA" id="ARBA00023136"/>
    </source>
</evidence>
<evidence type="ECO:0000256" key="5">
    <source>
        <dbReference type="ARBA" id="ARBA00022737"/>
    </source>
</evidence>
<feature type="transmembrane region" description="Helical" evidence="12">
    <location>
        <begin position="144"/>
        <end position="162"/>
    </location>
</feature>
<evidence type="ECO:0000313" key="16">
    <source>
        <dbReference type="Proteomes" id="UP000799444"/>
    </source>
</evidence>
<dbReference type="EMBL" id="ML996395">
    <property type="protein sequence ID" value="KAF2726754.1"/>
    <property type="molecule type" value="Genomic_DNA"/>
</dbReference>
<organism evidence="15 16">
    <name type="scientific">Polyplosphaeria fusca</name>
    <dbReference type="NCBI Taxonomy" id="682080"/>
    <lineage>
        <taxon>Eukaryota</taxon>
        <taxon>Fungi</taxon>
        <taxon>Dikarya</taxon>
        <taxon>Ascomycota</taxon>
        <taxon>Pezizomycotina</taxon>
        <taxon>Dothideomycetes</taxon>
        <taxon>Pleosporomycetidae</taxon>
        <taxon>Pleosporales</taxon>
        <taxon>Tetraplosphaeriaceae</taxon>
        <taxon>Polyplosphaeria</taxon>
    </lineage>
</organism>
<dbReference type="FunFam" id="3.40.50.300:FF:000913">
    <property type="entry name" value="ABC multidrug transporter SitT"/>
    <property type="match status" value="1"/>
</dbReference>
<keyword evidence="5" id="KW-0677">Repeat</keyword>
<feature type="domain" description="ABC transmembrane type-1" evidence="14">
    <location>
        <begin position="23"/>
        <end position="312"/>
    </location>
</feature>
<feature type="domain" description="ABC transporter" evidence="13">
    <location>
        <begin position="349"/>
        <end position="594"/>
    </location>
</feature>
<evidence type="ECO:0000256" key="10">
    <source>
        <dbReference type="ARBA" id="ARBA00023180"/>
    </source>
</evidence>
<proteinExistence type="inferred from homology"/>
<dbReference type="GO" id="GO:0005743">
    <property type="term" value="C:mitochondrial inner membrane"/>
    <property type="evidence" value="ECO:0007669"/>
    <property type="project" value="TreeGrafter"/>
</dbReference>
<dbReference type="PROSITE" id="PS50929">
    <property type="entry name" value="ABC_TM1F"/>
    <property type="match status" value="2"/>
</dbReference>
<dbReference type="CDD" id="cd18577">
    <property type="entry name" value="ABC_6TM_Pgp_ABCB1_D1_like"/>
    <property type="match status" value="1"/>
</dbReference>
<evidence type="ECO:0000256" key="6">
    <source>
        <dbReference type="ARBA" id="ARBA00022741"/>
    </source>
</evidence>
<dbReference type="PROSITE" id="PS00211">
    <property type="entry name" value="ABC_TRANSPORTER_1"/>
    <property type="match status" value="2"/>
</dbReference>
<feature type="transmembrane region" description="Helical" evidence="12">
    <location>
        <begin position="895"/>
        <end position="915"/>
    </location>
</feature>
<dbReference type="FunFam" id="3.40.50.300:FF:000240">
    <property type="entry name" value="ABC transporter B family member 20"/>
    <property type="match status" value="1"/>
</dbReference>
<keyword evidence="8 12" id="KW-1133">Transmembrane helix</keyword>
<dbReference type="AlphaFoldDB" id="A0A9P4QKT8"/>
<accession>A0A9P4QKT8</accession>
<dbReference type="Proteomes" id="UP000799444">
    <property type="component" value="Unassembled WGS sequence"/>
</dbReference>
<keyword evidence="9 12" id="KW-0472">Membrane</keyword>
<feature type="compositionally biased region" description="Polar residues" evidence="11">
    <location>
        <begin position="614"/>
        <end position="633"/>
    </location>
</feature>
<gene>
    <name evidence="15" type="ORF">EJ04DRAFT_597490</name>
</gene>
<keyword evidence="4 12" id="KW-0812">Transmembrane</keyword>
<dbReference type="GO" id="GO:0090374">
    <property type="term" value="P:oligopeptide export from mitochondrion"/>
    <property type="evidence" value="ECO:0007669"/>
    <property type="project" value="TreeGrafter"/>
</dbReference>
<feature type="transmembrane region" description="Helical" evidence="12">
    <location>
        <begin position="711"/>
        <end position="733"/>
    </location>
</feature>
<protein>
    <submittedName>
        <fullName evidence="15">Multidrug resistance protein</fullName>
    </submittedName>
</protein>
<keyword evidence="3" id="KW-0813">Transport</keyword>
<feature type="transmembrane region" description="Helical" evidence="12">
    <location>
        <begin position="788"/>
        <end position="808"/>
    </location>
</feature>
<evidence type="ECO:0000256" key="3">
    <source>
        <dbReference type="ARBA" id="ARBA00022448"/>
    </source>
</evidence>
<dbReference type="InterPro" id="IPR036640">
    <property type="entry name" value="ABC1_TM_sf"/>
</dbReference>
<dbReference type="SUPFAM" id="SSF52540">
    <property type="entry name" value="P-loop containing nucleoside triphosphate hydrolases"/>
    <property type="match status" value="2"/>
</dbReference>
<dbReference type="Pfam" id="PF00005">
    <property type="entry name" value="ABC_tran"/>
    <property type="match status" value="2"/>
</dbReference>
<dbReference type="InterPro" id="IPR011527">
    <property type="entry name" value="ABC1_TM_dom"/>
</dbReference>
<evidence type="ECO:0000256" key="1">
    <source>
        <dbReference type="ARBA" id="ARBA00004141"/>
    </source>
</evidence>
<keyword evidence="16" id="KW-1185">Reference proteome</keyword>
<evidence type="ECO:0000256" key="11">
    <source>
        <dbReference type="SAM" id="MobiDB-lite"/>
    </source>
</evidence>
<dbReference type="Gene3D" id="1.20.1560.10">
    <property type="entry name" value="ABC transporter type 1, transmembrane domain"/>
    <property type="match status" value="1"/>
</dbReference>
<feature type="transmembrane region" description="Helical" evidence="12">
    <location>
        <begin position="666"/>
        <end position="691"/>
    </location>
</feature>
<dbReference type="SMART" id="SM00382">
    <property type="entry name" value="AAA"/>
    <property type="match status" value="2"/>
</dbReference>
<feature type="region of interest" description="Disordered" evidence="11">
    <location>
        <begin position="600"/>
        <end position="644"/>
    </location>
</feature>
<keyword evidence="10" id="KW-0325">Glycoprotein</keyword>
<dbReference type="InterPro" id="IPR017871">
    <property type="entry name" value="ABC_transporter-like_CS"/>
</dbReference>
<evidence type="ECO:0000256" key="2">
    <source>
        <dbReference type="ARBA" id="ARBA00007577"/>
    </source>
</evidence>
<dbReference type="GO" id="GO:0015421">
    <property type="term" value="F:ABC-type oligopeptide transporter activity"/>
    <property type="evidence" value="ECO:0007669"/>
    <property type="project" value="TreeGrafter"/>
</dbReference>
<feature type="transmembrane region" description="Helical" evidence="12">
    <location>
        <begin position="927"/>
        <end position="951"/>
    </location>
</feature>
<keyword evidence="7" id="KW-0067">ATP-binding</keyword>
<feature type="domain" description="ABC transporter" evidence="13">
    <location>
        <begin position="994"/>
        <end position="1249"/>
    </location>
</feature>
<dbReference type="InterPro" id="IPR039421">
    <property type="entry name" value="Type_1_exporter"/>
</dbReference>
<feature type="domain" description="ABC transmembrane type-1" evidence="14">
    <location>
        <begin position="672"/>
        <end position="956"/>
    </location>
</feature>
<feature type="transmembrane region" description="Helical" evidence="12">
    <location>
        <begin position="286"/>
        <end position="307"/>
    </location>
</feature>
<sequence length="1254" mass="136764">MEITLKQRTLWSFATPLDLILRFLAACAAAGSGTAEPLMAIFFGNLVNLFNGIEPSTPENFRSEISKNSLYIVYLFIGKFVSMYIGCVLFNYTSNTMASRIRLRYLRTVLHQSISYFDTNSPGSIATSLATETNMAQVGLSEKLSVIFQVISMVITAFTIAFTRNWKLTLVSATVVPYMVVSIGFFGGWSAQTEQEEGESVSKAAGIAEEALSSIQSITALGASEKVVRKVNVHLTQASRLFKHTSILQAGIYGNMFFSVYCAYALALFYGCKLIKQRELINGGDVVTVLFCVIMASTSMGMLAPIIPDFTKAGAAAQQIIQKLESSRASQPGTEKGPHVDIDSLKGDIELRNVSFAYPERPAVMVLDDLSLIIPHNKVTAIVGHSGSGKSTLVGLIERWYPVEQGIIAADGHDIRDLDLQWWRTQIGFVQQGPILFNQTIYENVVDGLRGPTFQHISDDEKRQLVSQACKLANAHNFIKKLPQGYDTSVGERAGFLSGGQKQRIAIARSIISNPKILLLDEATSSLDAESEKAVLTALRNASAGRTTVMIAHKLSTIAHADNIAVLCKGRLVEQGSHHSLVALNGHYARLLQEQVRSTIASEPKTHDEEIRPTKTSTPEPTQPSNLLSTNPDHPNPTTPLETPSISRHHTLLRCTHNIYTEHPSLLYPTTLALLAALAGGATYPLQALLFSRLVTVFQDFGPDLTLRGNFWALMFFVVGLSNLLIFLVLFYCMGTVGAKLAREYRVGYLRAMLRQDIGFFQGNTAGGLTALLARDGAEVGMLFGSSWGLFGVFGTCLVACGVLAIAVYWKLGLVGVFGCLPTILGAGFFRVRIAVEAQDRCASAYLESSRYSTEAIAGIRTVSSLTMEGKIEGVYQRKLQAASASSMRKSMGTMALYALSDSLTLAATALTFWYGGRLVSFGELSVTQFFIIFTAIIFGGQASGFMFGFTNSITKAHAAMNRILYLTHSRPPINSSTGLDPQSSPHEQDQFAIELKSIHFRYPTRPTIPVLRDLSLSVPRGSHICIVGPSGCGKSTILSLLLRFYDIHTTPTTEKSQNAGQILVHGREITDWDIAALRRTIGYVGQETSLFQGTIRENILLGLDETECSAEEIESRVERACRQAYIHDFITSLPHGYATELGARGVALSGGQRQRIALARCLIREPEILLLDEATSGLDGESEGMVWEALGRARRERVGLTVVSVSHQTGCMRDAERVFVMEGGGVVEEGVWEELMGRRGRLWGMVGGGEGEG</sequence>
<dbReference type="SUPFAM" id="SSF90123">
    <property type="entry name" value="ABC transporter transmembrane region"/>
    <property type="match status" value="2"/>
</dbReference>
<dbReference type="PANTHER" id="PTHR43394:SF11">
    <property type="entry name" value="ATP-BINDING CASSETTE TRANSPORTER"/>
    <property type="match status" value="1"/>
</dbReference>
<comment type="similarity">
    <text evidence="2">Belongs to the ABC transporter superfamily. ABCB family. Multidrug resistance exporter (TC 3.A.1.201) subfamily.</text>
</comment>
<dbReference type="InterPro" id="IPR027417">
    <property type="entry name" value="P-loop_NTPase"/>
</dbReference>
<evidence type="ECO:0000256" key="8">
    <source>
        <dbReference type="ARBA" id="ARBA00022989"/>
    </source>
</evidence>
<dbReference type="CDD" id="cd18578">
    <property type="entry name" value="ABC_6TM_Pgp_ABCB1_D2_like"/>
    <property type="match status" value="1"/>
</dbReference>
<dbReference type="PANTHER" id="PTHR43394">
    <property type="entry name" value="ATP-DEPENDENT PERMEASE MDL1, MITOCHONDRIAL"/>
    <property type="match status" value="1"/>
</dbReference>
<reference evidence="15" key="1">
    <citation type="journal article" date="2020" name="Stud. Mycol.">
        <title>101 Dothideomycetes genomes: a test case for predicting lifestyles and emergence of pathogens.</title>
        <authorList>
            <person name="Haridas S."/>
            <person name="Albert R."/>
            <person name="Binder M."/>
            <person name="Bloem J."/>
            <person name="Labutti K."/>
            <person name="Salamov A."/>
            <person name="Andreopoulos B."/>
            <person name="Baker S."/>
            <person name="Barry K."/>
            <person name="Bills G."/>
            <person name="Bluhm B."/>
            <person name="Cannon C."/>
            <person name="Castanera R."/>
            <person name="Culley D."/>
            <person name="Daum C."/>
            <person name="Ezra D."/>
            <person name="Gonzalez J."/>
            <person name="Henrissat B."/>
            <person name="Kuo A."/>
            <person name="Liang C."/>
            <person name="Lipzen A."/>
            <person name="Lutzoni F."/>
            <person name="Magnuson J."/>
            <person name="Mondo S."/>
            <person name="Nolan M."/>
            <person name="Ohm R."/>
            <person name="Pangilinan J."/>
            <person name="Park H.-J."/>
            <person name="Ramirez L."/>
            <person name="Alfaro M."/>
            <person name="Sun H."/>
            <person name="Tritt A."/>
            <person name="Yoshinaga Y."/>
            <person name="Zwiers L.-H."/>
            <person name="Turgeon B."/>
            <person name="Goodwin S."/>
            <person name="Spatafora J."/>
            <person name="Crous P."/>
            <person name="Grigoriev I."/>
        </authorList>
    </citation>
    <scope>NUCLEOTIDE SEQUENCE</scope>
    <source>
        <strain evidence="15">CBS 125425</strain>
    </source>
</reference>
<dbReference type="GO" id="GO:0005524">
    <property type="term" value="F:ATP binding"/>
    <property type="evidence" value="ECO:0007669"/>
    <property type="project" value="UniProtKB-KW"/>
</dbReference>
<feature type="transmembrane region" description="Helical" evidence="12">
    <location>
        <begin position="814"/>
        <end position="832"/>
    </location>
</feature>
<feature type="compositionally biased region" description="Basic and acidic residues" evidence="11">
    <location>
        <begin position="604"/>
        <end position="613"/>
    </location>
</feature>
<evidence type="ECO:0000313" key="15">
    <source>
        <dbReference type="EMBL" id="KAF2726754.1"/>
    </source>
</evidence>
<dbReference type="InterPro" id="IPR003439">
    <property type="entry name" value="ABC_transporter-like_ATP-bd"/>
</dbReference>
<evidence type="ECO:0000259" key="14">
    <source>
        <dbReference type="PROSITE" id="PS50929"/>
    </source>
</evidence>
<evidence type="ECO:0000259" key="13">
    <source>
        <dbReference type="PROSITE" id="PS50893"/>
    </source>
</evidence>
<comment type="subcellular location">
    <subcellularLocation>
        <location evidence="1">Membrane</location>
        <topology evidence="1">Multi-pass membrane protein</topology>
    </subcellularLocation>
</comment>
<feature type="transmembrane region" description="Helical" evidence="12">
    <location>
        <begin position="70"/>
        <end position="92"/>
    </location>
</feature>
<feature type="transmembrane region" description="Helical" evidence="12">
    <location>
        <begin position="168"/>
        <end position="189"/>
    </location>
</feature>
<dbReference type="PROSITE" id="PS50893">
    <property type="entry name" value="ABC_TRANSPORTER_2"/>
    <property type="match status" value="2"/>
</dbReference>
<comment type="caution">
    <text evidence="15">The sequence shown here is derived from an EMBL/GenBank/DDBJ whole genome shotgun (WGS) entry which is preliminary data.</text>
</comment>
<feature type="transmembrane region" description="Helical" evidence="12">
    <location>
        <begin position="250"/>
        <end position="271"/>
    </location>
</feature>
<dbReference type="GO" id="GO:0016887">
    <property type="term" value="F:ATP hydrolysis activity"/>
    <property type="evidence" value="ECO:0007669"/>
    <property type="project" value="InterPro"/>
</dbReference>
<name>A0A9P4QKT8_9PLEO</name>
<dbReference type="InterPro" id="IPR003593">
    <property type="entry name" value="AAA+_ATPase"/>
</dbReference>